<keyword evidence="1" id="KW-0472">Membrane</keyword>
<dbReference type="InterPro" id="IPR052372">
    <property type="entry name" value="YpjD/HemX"/>
</dbReference>
<proteinExistence type="predicted"/>
<evidence type="ECO:0000256" key="1">
    <source>
        <dbReference type="SAM" id="Phobius"/>
    </source>
</evidence>
<evidence type="ECO:0000313" key="3">
    <source>
        <dbReference type="EMBL" id="MFC4159755.1"/>
    </source>
</evidence>
<keyword evidence="1" id="KW-1133">Transmembrane helix</keyword>
<keyword evidence="1" id="KW-0812">Transmembrane</keyword>
<dbReference type="PANTHER" id="PTHR38034:SF1">
    <property type="entry name" value="INNER MEMBRANE PROTEIN YPJD"/>
    <property type="match status" value="1"/>
</dbReference>
<feature type="transmembrane region" description="Helical" evidence="1">
    <location>
        <begin position="242"/>
        <end position="264"/>
    </location>
</feature>
<feature type="transmembrane region" description="Helical" evidence="1">
    <location>
        <begin position="178"/>
        <end position="199"/>
    </location>
</feature>
<comment type="caution">
    <text evidence="3">The sequence shown here is derived from an EMBL/GenBank/DDBJ whole genome shotgun (WGS) entry which is preliminary data.</text>
</comment>
<dbReference type="EMBL" id="JBHSBU010000001">
    <property type="protein sequence ID" value="MFC4159755.1"/>
    <property type="molecule type" value="Genomic_DNA"/>
</dbReference>
<feature type="transmembrane region" description="Helical" evidence="1">
    <location>
        <begin position="6"/>
        <end position="24"/>
    </location>
</feature>
<feature type="transmembrane region" description="Helical" evidence="1">
    <location>
        <begin position="42"/>
        <end position="60"/>
    </location>
</feature>
<dbReference type="Pfam" id="PF01578">
    <property type="entry name" value="Cytochrom_C_asm"/>
    <property type="match status" value="1"/>
</dbReference>
<evidence type="ECO:0000259" key="2">
    <source>
        <dbReference type="Pfam" id="PF01578"/>
    </source>
</evidence>
<dbReference type="RefSeq" id="WP_378163857.1">
    <property type="nucleotide sequence ID" value="NZ_JBHSBU010000001.1"/>
</dbReference>
<evidence type="ECO:0000313" key="4">
    <source>
        <dbReference type="Proteomes" id="UP001595791"/>
    </source>
</evidence>
<feature type="transmembrane region" description="Helical" evidence="1">
    <location>
        <begin position="97"/>
        <end position="117"/>
    </location>
</feature>
<dbReference type="Proteomes" id="UP001595791">
    <property type="component" value="Unassembled WGS sequence"/>
</dbReference>
<protein>
    <submittedName>
        <fullName evidence="3">Inner membrane protein YpjD</fullName>
    </submittedName>
</protein>
<feature type="transmembrane region" description="Helical" evidence="1">
    <location>
        <begin position="211"/>
        <end position="230"/>
    </location>
</feature>
<dbReference type="PANTHER" id="PTHR38034">
    <property type="entry name" value="INNER MEMBRANE PROTEIN YPJD"/>
    <property type="match status" value="1"/>
</dbReference>
<feature type="transmembrane region" description="Helical" evidence="1">
    <location>
        <begin position="129"/>
        <end position="150"/>
    </location>
</feature>
<feature type="transmembrane region" description="Helical" evidence="1">
    <location>
        <begin position="72"/>
        <end position="90"/>
    </location>
</feature>
<sequence>MPSAPIVAFVVWFAYLLLAVWLLLGRRRPHARPDQRQRLEHLLLGLLLALHAPLVFYPLLGPVPHFGAREALTQLTWLATLIYWSAAFLIRLEGLQTILVPVAAASLGLCLLLPPGHPTPHLARPLTQMHFAIAMLSYGFLAVAAGLAVLMRLADRALHDPAHGLWRQLPPLLALERLLFTTLTLGFVLLTATLLTGIWFGEQLFGAVPGLGHKAIFSLAAWLIFAVLLWGRHRHGWRGKLAVNWTLAGFTVMLLAYVGSRFVVETLLRR</sequence>
<reference evidence="4" key="1">
    <citation type="journal article" date="2019" name="Int. J. Syst. Evol. Microbiol.">
        <title>The Global Catalogue of Microorganisms (GCM) 10K type strain sequencing project: providing services to taxonomists for standard genome sequencing and annotation.</title>
        <authorList>
            <consortium name="The Broad Institute Genomics Platform"/>
            <consortium name="The Broad Institute Genome Sequencing Center for Infectious Disease"/>
            <person name="Wu L."/>
            <person name="Ma J."/>
        </authorList>
    </citation>
    <scope>NUCLEOTIDE SEQUENCE [LARGE SCALE GENOMIC DNA]</scope>
    <source>
        <strain evidence="4">LMG 29894</strain>
    </source>
</reference>
<gene>
    <name evidence="3" type="ORF">ACFOW7_10385</name>
</gene>
<feature type="domain" description="Cytochrome c assembly protein" evidence="2">
    <location>
        <begin position="70"/>
        <end position="267"/>
    </location>
</feature>
<keyword evidence="4" id="KW-1185">Reference proteome</keyword>
<dbReference type="InterPro" id="IPR002541">
    <property type="entry name" value="Cyt_c_assembly"/>
</dbReference>
<organism evidence="3 4">
    <name type="scientific">Chitinimonas lacunae</name>
    <dbReference type="NCBI Taxonomy" id="1963018"/>
    <lineage>
        <taxon>Bacteria</taxon>
        <taxon>Pseudomonadati</taxon>
        <taxon>Pseudomonadota</taxon>
        <taxon>Betaproteobacteria</taxon>
        <taxon>Neisseriales</taxon>
        <taxon>Chitinibacteraceae</taxon>
        <taxon>Chitinimonas</taxon>
    </lineage>
</organism>
<accession>A0ABV8MR99</accession>
<name>A0ABV8MR99_9NEIS</name>